<feature type="compositionally biased region" description="Basic and acidic residues" evidence="1">
    <location>
        <begin position="72"/>
        <end position="85"/>
    </location>
</feature>
<reference evidence="2" key="1">
    <citation type="submission" date="2020-02" db="EMBL/GenBank/DDBJ databases">
        <authorList>
            <person name="Meier V. D."/>
        </authorList>
    </citation>
    <scope>NUCLEOTIDE SEQUENCE</scope>
    <source>
        <strain evidence="2">AVDCRST_MAG85</strain>
    </source>
</reference>
<accession>A0A6J4TBU5</accession>
<dbReference type="EMBL" id="CADCVT010000300">
    <property type="protein sequence ID" value="CAA9518184.1"/>
    <property type="molecule type" value="Genomic_DNA"/>
</dbReference>
<organism evidence="2">
    <name type="scientific">uncultured Solirubrobacteraceae bacterium</name>
    <dbReference type="NCBI Taxonomy" id="1162706"/>
    <lineage>
        <taxon>Bacteria</taxon>
        <taxon>Bacillati</taxon>
        <taxon>Actinomycetota</taxon>
        <taxon>Thermoleophilia</taxon>
        <taxon>Solirubrobacterales</taxon>
        <taxon>Solirubrobacteraceae</taxon>
        <taxon>environmental samples</taxon>
    </lineage>
</organism>
<dbReference type="AlphaFoldDB" id="A0A6J4TBU5"/>
<gene>
    <name evidence="2" type="ORF">AVDCRST_MAG85-2742</name>
</gene>
<feature type="compositionally biased region" description="Low complexity" evidence="1">
    <location>
        <begin position="31"/>
        <end position="71"/>
    </location>
</feature>
<sequence>GLGRAPARHDRPLVPRPRRRLRLARRGDGRPAGSAQEGRRAASAAAASDAPRLDPHGPAAARGPPDGAGPPRLDHRADRVRDGREPAAVPAARVPRGRQGGPGLPGADRRLVHRAVGGTARAGSPRDPAL</sequence>
<name>A0A6J4TBU5_9ACTN</name>
<evidence type="ECO:0000313" key="2">
    <source>
        <dbReference type="EMBL" id="CAA9518184.1"/>
    </source>
</evidence>
<feature type="non-terminal residue" evidence="2">
    <location>
        <position position="1"/>
    </location>
</feature>
<proteinExistence type="predicted"/>
<protein>
    <submittedName>
        <fullName evidence="2">Uncharacterized protein</fullName>
    </submittedName>
</protein>
<feature type="region of interest" description="Disordered" evidence="1">
    <location>
        <begin position="1"/>
        <end position="130"/>
    </location>
</feature>
<feature type="non-terminal residue" evidence="2">
    <location>
        <position position="130"/>
    </location>
</feature>
<evidence type="ECO:0000256" key="1">
    <source>
        <dbReference type="SAM" id="MobiDB-lite"/>
    </source>
</evidence>